<accession>A0A1H8VFR7</accession>
<dbReference type="AlphaFoldDB" id="A0A1H8VFR7"/>
<protein>
    <submittedName>
        <fullName evidence="1">Uncharacterized protein</fullName>
    </submittedName>
</protein>
<evidence type="ECO:0000313" key="2">
    <source>
        <dbReference type="EMBL" id="SEP14239.1"/>
    </source>
</evidence>
<reference evidence="2 4" key="2">
    <citation type="submission" date="2016-10" db="EMBL/GenBank/DDBJ databases">
        <authorList>
            <person name="Varghese N."/>
            <person name="Submissions S."/>
        </authorList>
    </citation>
    <scope>NUCLEOTIDE SEQUENCE [LARGE SCALE GENOMIC DNA]</scope>
    <source>
        <strain evidence="2 4">CGMCC 1.7071</strain>
    </source>
</reference>
<proteinExistence type="predicted"/>
<evidence type="ECO:0000313" key="1">
    <source>
        <dbReference type="EMBL" id="SEI18886.1"/>
    </source>
</evidence>
<reference evidence="1" key="3">
    <citation type="submission" date="2016-10" db="EMBL/GenBank/DDBJ databases">
        <authorList>
            <person name="de Groot N.N."/>
        </authorList>
    </citation>
    <scope>NUCLEOTIDE SEQUENCE [LARGE SCALE GENOMIC DNA]</scope>
    <source>
        <strain evidence="1">CCBAU85039</strain>
    </source>
</reference>
<evidence type="ECO:0000313" key="4">
    <source>
        <dbReference type="Proteomes" id="UP000198939"/>
    </source>
</evidence>
<sequence length="72" mass="7988">MTVITRLLRLLLWTGATYPTLFGSARVVHLDIAEVSITRTFAWRAAGCQLPLPLHFPLSGWVTAGATRIREP</sequence>
<organism evidence="1 3">
    <name type="scientific">Rhizobium tibeticum</name>
    <dbReference type="NCBI Taxonomy" id="501024"/>
    <lineage>
        <taxon>Bacteria</taxon>
        <taxon>Pseudomonadati</taxon>
        <taxon>Pseudomonadota</taxon>
        <taxon>Alphaproteobacteria</taxon>
        <taxon>Hyphomicrobiales</taxon>
        <taxon>Rhizobiaceae</taxon>
        <taxon>Rhizobium/Agrobacterium group</taxon>
        <taxon>Rhizobium</taxon>
    </lineage>
</organism>
<gene>
    <name evidence="1" type="ORF">RTCCBAU85039_6035</name>
    <name evidence="2" type="ORF">SAMN05216228_104218</name>
</gene>
<keyword evidence="4" id="KW-1185">Reference proteome</keyword>
<dbReference type="EMBL" id="FOCV01000042">
    <property type="protein sequence ID" value="SEP14239.1"/>
    <property type="molecule type" value="Genomic_DNA"/>
</dbReference>
<dbReference type="EMBL" id="FNXB01000053">
    <property type="protein sequence ID" value="SEI18886.1"/>
    <property type="molecule type" value="Genomic_DNA"/>
</dbReference>
<reference evidence="3" key="1">
    <citation type="submission" date="2016-10" db="EMBL/GenBank/DDBJ databases">
        <authorList>
            <person name="Wibberg D."/>
        </authorList>
    </citation>
    <scope>NUCLEOTIDE SEQUENCE [LARGE SCALE GENOMIC DNA]</scope>
</reference>
<dbReference type="Proteomes" id="UP000183063">
    <property type="component" value="Unassembled WGS sequence"/>
</dbReference>
<evidence type="ECO:0000313" key="3">
    <source>
        <dbReference type="Proteomes" id="UP000183063"/>
    </source>
</evidence>
<name>A0A1H8VFR7_9HYPH</name>
<dbReference type="Proteomes" id="UP000198939">
    <property type="component" value="Unassembled WGS sequence"/>
</dbReference>